<dbReference type="OrthoDB" id="191139at2759"/>
<sequence length="297" mass="32810">MTPPCNQDTRGSELVAEYGLEISGESILITGVSPESLGENFAKQVTIAKPAVFIIAGHPISKLHDVVNVLGTAHPDIKIKPLVLNLLSFTDVRKPAENVISLTDVPHIDILINNAGIMAFPYKQTEDGFESQFQTNHLNHFLLTNLAMEKVLSSKAPRAIIVSSGVHRVDHIRWADHNSNEGKNSQRWPTYGQSKTAHTLMTVAFADKLGSRASFPSLCVRVCLCPGVSHTNLSAHGIHDQASFCVDLTQKDNSYFTKWLWGMAAMTSRTWIKVLRRIFMRARSAAGLVMSMCEELF</sequence>
<gene>
    <name evidence="4" type="ORF">N7469_011662</name>
</gene>
<accession>A0A9W9N8H4</accession>
<dbReference type="InterPro" id="IPR002347">
    <property type="entry name" value="SDR_fam"/>
</dbReference>
<dbReference type="SUPFAM" id="SSF51735">
    <property type="entry name" value="NAD(P)-binding Rossmann-fold domains"/>
    <property type="match status" value="1"/>
</dbReference>
<dbReference type="PANTHER" id="PTHR24320">
    <property type="entry name" value="RETINOL DEHYDROGENASE"/>
    <property type="match status" value="1"/>
</dbReference>
<dbReference type="EMBL" id="JAPQKT010000012">
    <property type="protein sequence ID" value="KAJ5215171.1"/>
    <property type="molecule type" value="Genomic_DNA"/>
</dbReference>
<evidence type="ECO:0000256" key="1">
    <source>
        <dbReference type="ARBA" id="ARBA00006484"/>
    </source>
</evidence>
<proteinExistence type="inferred from homology"/>
<dbReference type="AlphaFoldDB" id="A0A9W9N8H4"/>
<keyword evidence="2" id="KW-0521">NADP</keyword>
<evidence type="ECO:0000313" key="5">
    <source>
        <dbReference type="Proteomes" id="UP001147733"/>
    </source>
</evidence>
<name>A0A9W9N8H4_PENCI</name>
<dbReference type="GO" id="GO:0016491">
    <property type="term" value="F:oxidoreductase activity"/>
    <property type="evidence" value="ECO:0007669"/>
    <property type="project" value="UniProtKB-KW"/>
</dbReference>
<dbReference type="InterPro" id="IPR036291">
    <property type="entry name" value="NAD(P)-bd_dom_sf"/>
</dbReference>
<evidence type="ECO:0000313" key="4">
    <source>
        <dbReference type="EMBL" id="KAJ5215171.1"/>
    </source>
</evidence>
<reference evidence="4" key="1">
    <citation type="submission" date="2022-11" db="EMBL/GenBank/DDBJ databases">
        <authorList>
            <person name="Petersen C."/>
        </authorList>
    </citation>
    <scope>NUCLEOTIDE SEQUENCE</scope>
    <source>
        <strain evidence="4">IBT 23319</strain>
    </source>
</reference>
<dbReference type="PANTHER" id="PTHR24320:SF283">
    <property type="entry name" value="RETINOL DEHYDROGENASE 11"/>
    <property type="match status" value="1"/>
</dbReference>
<evidence type="ECO:0000256" key="2">
    <source>
        <dbReference type="ARBA" id="ARBA00022857"/>
    </source>
</evidence>
<keyword evidence="3" id="KW-0560">Oxidoreductase</keyword>
<organism evidence="4 5">
    <name type="scientific">Penicillium citrinum</name>
    <dbReference type="NCBI Taxonomy" id="5077"/>
    <lineage>
        <taxon>Eukaryota</taxon>
        <taxon>Fungi</taxon>
        <taxon>Dikarya</taxon>
        <taxon>Ascomycota</taxon>
        <taxon>Pezizomycotina</taxon>
        <taxon>Eurotiomycetes</taxon>
        <taxon>Eurotiomycetidae</taxon>
        <taxon>Eurotiales</taxon>
        <taxon>Aspergillaceae</taxon>
        <taxon>Penicillium</taxon>
    </lineage>
</organism>
<reference evidence="4" key="2">
    <citation type="journal article" date="2023" name="IMA Fungus">
        <title>Comparative genomic study of the Penicillium genus elucidates a diverse pangenome and 15 lateral gene transfer events.</title>
        <authorList>
            <person name="Petersen C."/>
            <person name="Sorensen T."/>
            <person name="Nielsen M.R."/>
            <person name="Sondergaard T.E."/>
            <person name="Sorensen J.L."/>
            <person name="Fitzpatrick D.A."/>
            <person name="Frisvad J.C."/>
            <person name="Nielsen K.L."/>
        </authorList>
    </citation>
    <scope>NUCLEOTIDE SEQUENCE</scope>
    <source>
        <strain evidence="4">IBT 23319</strain>
    </source>
</reference>
<keyword evidence="5" id="KW-1185">Reference proteome</keyword>
<dbReference type="Pfam" id="PF00106">
    <property type="entry name" value="adh_short"/>
    <property type="match status" value="1"/>
</dbReference>
<dbReference type="GeneID" id="81389734"/>
<dbReference type="Proteomes" id="UP001147733">
    <property type="component" value="Unassembled WGS sequence"/>
</dbReference>
<comment type="caution">
    <text evidence="4">The sequence shown here is derived from an EMBL/GenBank/DDBJ whole genome shotgun (WGS) entry which is preliminary data.</text>
</comment>
<dbReference type="RefSeq" id="XP_056494923.1">
    <property type="nucleotide sequence ID" value="XM_056650567.1"/>
</dbReference>
<protein>
    <submittedName>
        <fullName evidence="4">Uncharacterized protein</fullName>
    </submittedName>
</protein>
<comment type="similarity">
    <text evidence="1">Belongs to the short-chain dehydrogenases/reductases (SDR) family.</text>
</comment>
<dbReference type="Gene3D" id="3.40.50.720">
    <property type="entry name" value="NAD(P)-binding Rossmann-like Domain"/>
    <property type="match status" value="1"/>
</dbReference>
<evidence type="ECO:0000256" key="3">
    <source>
        <dbReference type="ARBA" id="ARBA00023002"/>
    </source>
</evidence>